<name>A0A482W1X8_ASBVE</name>
<dbReference type="EMBL" id="QDEB01036609">
    <property type="protein sequence ID" value="RZC39181.1"/>
    <property type="molecule type" value="Genomic_DNA"/>
</dbReference>
<protein>
    <submittedName>
        <fullName evidence="7">High mobility group protein 20A</fullName>
    </submittedName>
</protein>
<dbReference type="STRING" id="1661398.A0A482W1X8"/>
<gene>
    <name evidence="7" type="ORF">BDFB_011199</name>
</gene>
<dbReference type="OrthoDB" id="3213154at2759"/>
<proteinExistence type="predicted"/>
<dbReference type="GO" id="GO:0010468">
    <property type="term" value="P:regulation of gene expression"/>
    <property type="evidence" value="ECO:0007669"/>
    <property type="project" value="TreeGrafter"/>
</dbReference>
<feature type="domain" description="HMG box" evidence="6">
    <location>
        <begin position="58"/>
        <end position="126"/>
    </location>
</feature>
<dbReference type="PANTHER" id="PTHR46040">
    <property type="entry name" value="HIGH MOBILITY GROUP PROTEIN 2"/>
    <property type="match status" value="1"/>
</dbReference>
<dbReference type="InterPro" id="IPR009071">
    <property type="entry name" value="HMG_box_dom"/>
</dbReference>
<dbReference type="Pfam" id="PF00505">
    <property type="entry name" value="HMG_box"/>
    <property type="match status" value="1"/>
</dbReference>
<keyword evidence="2 3" id="KW-0539">Nucleus</keyword>
<dbReference type="InterPro" id="IPR036910">
    <property type="entry name" value="HMG_box_dom_sf"/>
</dbReference>
<keyword evidence="8" id="KW-1185">Reference proteome</keyword>
<dbReference type="PROSITE" id="PS50118">
    <property type="entry name" value="HMG_BOX_2"/>
    <property type="match status" value="1"/>
</dbReference>
<dbReference type="SUPFAM" id="SSF47095">
    <property type="entry name" value="HMG-box"/>
    <property type="match status" value="1"/>
</dbReference>
<dbReference type="PANTHER" id="PTHR46040:SF3">
    <property type="entry name" value="HIGH MOBILITY GROUP PROTEIN 2"/>
    <property type="match status" value="1"/>
</dbReference>
<organism evidence="7 8">
    <name type="scientific">Asbolus verrucosus</name>
    <name type="common">Desert ironclad beetle</name>
    <dbReference type="NCBI Taxonomy" id="1661398"/>
    <lineage>
        <taxon>Eukaryota</taxon>
        <taxon>Metazoa</taxon>
        <taxon>Ecdysozoa</taxon>
        <taxon>Arthropoda</taxon>
        <taxon>Hexapoda</taxon>
        <taxon>Insecta</taxon>
        <taxon>Pterygota</taxon>
        <taxon>Neoptera</taxon>
        <taxon>Endopterygota</taxon>
        <taxon>Coleoptera</taxon>
        <taxon>Polyphaga</taxon>
        <taxon>Cucujiformia</taxon>
        <taxon>Tenebrionidae</taxon>
        <taxon>Pimeliinae</taxon>
        <taxon>Asbolus</taxon>
    </lineage>
</organism>
<comment type="caution">
    <text evidence="7">The sequence shown here is derived from an EMBL/GenBank/DDBJ whole genome shotgun (WGS) entry which is preliminary data.</text>
</comment>
<sequence>MENNENQEIANLNTESTKRPTKPSTSNDEKAPDSSDTQQKPKASKAKKRKKPKDSTAPRHPLTGYVRYLNDRREAVRSANPNLSFAEITKMLANEWTNLPTDRKQQYLDAAEQDRERYTREYNAYKQTDAYKLFTQQQNEKKLKESKDDTKATNIIQSQPVVNKEIQDMDFGNFDIPIFTEEFLDHNKMRDSELRQLRKSNTDYEQQNAILQKHIENMKDAIAKLESEIVQQEKNNASLQKHLDHLRGTLTSGFSGVKLPGIKEVATQQNIDSYMTNLHSILLENSSHDANLLQTVRNIVGRLEFNG</sequence>
<evidence type="ECO:0000313" key="8">
    <source>
        <dbReference type="Proteomes" id="UP000292052"/>
    </source>
</evidence>
<feature type="coiled-coil region" evidence="4">
    <location>
        <begin position="194"/>
        <end position="242"/>
    </location>
</feature>
<feature type="coiled-coil region" evidence="4">
    <location>
        <begin position="101"/>
        <end position="128"/>
    </location>
</feature>
<evidence type="ECO:0000256" key="4">
    <source>
        <dbReference type="SAM" id="Coils"/>
    </source>
</evidence>
<dbReference type="GO" id="GO:0003677">
    <property type="term" value="F:DNA binding"/>
    <property type="evidence" value="ECO:0007669"/>
    <property type="project" value="UniProtKB-UniRule"/>
</dbReference>
<dbReference type="AlphaFoldDB" id="A0A482W1X8"/>
<feature type="region of interest" description="Disordered" evidence="5">
    <location>
        <begin position="1"/>
        <end position="65"/>
    </location>
</feature>
<dbReference type="Gene3D" id="1.10.30.10">
    <property type="entry name" value="High mobility group box domain"/>
    <property type="match status" value="1"/>
</dbReference>
<dbReference type="CDD" id="cd21980">
    <property type="entry name" value="HMG-box_HMG20"/>
    <property type="match status" value="1"/>
</dbReference>
<evidence type="ECO:0000313" key="7">
    <source>
        <dbReference type="EMBL" id="RZC39181.1"/>
    </source>
</evidence>
<feature type="compositionally biased region" description="Polar residues" evidence="5">
    <location>
        <begin position="1"/>
        <end position="15"/>
    </location>
</feature>
<dbReference type="InterPro" id="IPR051965">
    <property type="entry name" value="ChromReg_NeuronalGeneExpr"/>
</dbReference>
<accession>A0A482W1X8</accession>
<keyword evidence="4" id="KW-0175">Coiled coil</keyword>
<evidence type="ECO:0000256" key="1">
    <source>
        <dbReference type="ARBA" id="ARBA00023125"/>
    </source>
</evidence>
<evidence type="ECO:0000256" key="5">
    <source>
        <dbReference type="SAM" id="MobiDB-lite"/>
    </source>
</evidence>
<evidence type="ECO:0000259" key="6">
    <source>
        <dbReference type="PROSITE" id="PS50118"/>
    </source>
</evidence>
<evidence type="ECO:0000256" key="2">
    <source>
        <dbReference type="ARBA" id="ARBA00023242"/>
    </source>
</evidence>
<reference evidence="7 8" key="1">
    <citation type="submission" date="2017-03" db="EMBL/GenBank/DDBJ databases">
        <title>Genome of the blue death feigning beetle - Asbolus verrucosus.</title>
        <authorList>
            <person name="Rider S.D."/>
        </authorList>
    </citation>
    <scope>NUCLEOTIDE SEQUENCE [LARGE SCALE GENOMIC DNA]</scope>
    <source>
        <strain evidence="7">Butters</strain>
        <tissue evidence="7">Head and leg muscle</tissue>
    </source>
</reference>
<feature type="compositionally biased region" description="Basic residues" evidence="5">
    <location>
        <begin position="42"/>
        <end position="52"/>
    </location>
</feature>
<keyword evidence="1 3" id="KW-0238">DNA-binding</keyword>
<feature type="DNA-binding region" description="HMG box" evidence="3">
    <location>
        <begin position="58"/>
        <end position="126"/>
    </location>
</feature>
<evidence type="ECO:0000256" key="3">
    <source>
        <dbReference type="PROSITE-ProRule" id="PRU00267"/>
    </source>
</evidence>
<dbReference type="Proteomes" id="UP000292052">
    <property type="component" value="Unassembled WGS sequence"/>
</dbReference>
<dbReference type="GO" id="GO:0005634">
    <property type="term" value="C:nucleus"/>
    <property type="evidence" value="ECO:0007669"/>
    <property type="project" value="UniProtKB-UniRule"/>
</dbReference>
<dbReference type="SMART" id="SM00398">
    <property type="entry name" value="HMG"/>
    <property type="match status" value="1"/>
</dbReference>